<gene>
    <name evidence="4" type="primary">LOC106458431</name>
</gene>
<evidence type="ECO:0000256" key="2">
    <source>
        <dbReference type="SAM" id="Phobius"/>
    </source>
</evidence>
<evidence type="ECO:0000313" key="3">
    <source>
        <dbReference type="Proteomes" id="UP000694941"/>
    </source>
</evidence>
<feature type="region of interest" description="Disordered" evidence="1">
    <location>
        <begin position="59"/>
        <end position="81"/>
    </location>
</feature>
<reference evidence="4" key="1">
    <citation type="submission" date="2025-08" db="UniProtKB">
        <authorList>
            <consortium name="RefSeq"/>
        </authorList>
    </citation>
    <scope>IDENTIFICATION</scope>
    <source>
        <tissue evidence="4">Muscle</tissue>
    </source>
</reference>
<dbReference type="RefSeq" id="XP_022240346.1">
    <property type="nucleotide sequence ID" value="XM_022384638.1"/>
</dbReference>
<keyword evidence="3" id="KW-1185">Reference proteome</keyword>
<organism evidence="3 4">
    <name type="scientific">Limulus polyphemus</name>
    <name type="common">Atlantic horseshoe crab</name>
    <dbReference type="NCBI Taxonomy" id="6850"/>
    <lineage>
        <taxon>Eukaryota</taxon>
        <taxon>Metazoa</taxon>
        <taxon>Ecdysozoa</taxon>
        <taxon>Arthropoda</taxon>
        <taxon>Chelicerata</taxon>
        <taxon>Merostomata</taxon>
        <taxon>Xiphosura</taxon>
        <taxon>Limulidae</taxon>
        <taxon>Limulus</taxon>
    </lineage>
</organism>
<name>A0ABM1S9P1_LIMPO</name>
<accession>A0ABM1S9P1</accession>
<feature type="region of interest" description="Disordered" evidence="1">
    <location>
        <begin position="553"/>
        <end position="574"/>
    </location>
</feature>
<feature type="transmembrane region" description="Helical" evidence="2">
    <location>
        <begin position="7"/>
        <end position="33"/>
    </location>
</feature>
<keyword evidence="2" id="KW-1133">Transmembrane helix</keyword>
<evidence type="ECO:0000256" key="1">
    <source>
        <dbReference type="SAM" id="MobiDB-lite"/>
    </source>
</evidence>
<feature type="region of interest" description="Disordered" evidence="1">
    <location>
        <begin position="748"/>
        <end position="770"/>
    </location>
</feature>
<dbReference type="GeneID" id="106458431"/>
<protein>
    <submittedName>
        <fullName evidence="4">Mucin-5AC-like</fullName>
    </submittedName>
</protein>
<keyword evidence="2" id="KW-0472">Membrane</keyword>
<sequence length="802" mass="88241">MILSIVVFLEAALAVVTASLMLCWILGLSSYFIEDDQTDEPKTTKQIKVKSDSSSVLKISSSSTGKSQTSGLKGEETAASKPLKPSKYLSCANENKKVETIDGAARKVASQTDESIFRRSGSVSSRSSVATSFDQNLSVSKIHRPESNQSVISSVGDYDPWGIGGLHCVEHSMTENGWAGRESSAVAVTMDSYSHTRNLVSRERIEDYVEEDDILLGGDATNFLHVFSDESPKYFGIPVRIFYHSHSRRPIKITFKKYKRITLDRRKWFRKIKSLVITQKIGSLSEIPPSLKRFFSGIRKSKSSKIQGHETFKMLSRRPQQSALIPELKGLQTQSPFLSRQGIKASSPTFHLTNLSGLPSVISTSESPTSQGALFQDYAPATTSSIFTAHIGSPVPPKISPTNLSPFQNLSPSNTVDLTSTTSSNRSTSICIPQMSIIQSPRSISPILVMQQIPDSASQTLTPKQSVSPIHNSFLQRPIFPSVIGHQSFTLQPTMKEKVSPATIEIAERGHSLPKRPVSPLYQPFRSSPTLLATEHQTSQPVTFTHSLIPSSVSASVSPPKRPTSPAYQHFTGLPTPTSLVLQQRSLSQPPTRNISPIRLAAVDSPSFKPSPPEELILPTYQYFPQTSTSSAVVYQHFLSQSIPRHVTELTPSKPLQQNYQFPIDCSQVAKNDTQLGSIRRPQSVPTGLFSFSTPSHIQTLFPPRGTPSYHTPTVHRSVSPGRSTGFLQSLFAQRSLISEPVRVKETTSTDTFVHKSVSPSPQNLPKPPPTVHPFVDYTRIATQPKEADYLVENSKLFTMLS</sequence>
<evidence type="ECO:0000313" key="4">
    <source>
        <dbReference type="RefSeq" id="XP_022240346.1"/>
    </source>
</evidence>
<feature type="compositionally biased region" description="Low complexity" evidence="1">
    <location>
        <begin position="59"/>
        <end position="72"/>
    </location>
</feature>
<proteinExistence type="predicted"/>
<keyword evidence="2" id="KW-0812">Transmembrane</keyword>
<dbReference type="Proteomes" id="UP000694941">
    <property type="component" value="Unplaced"/>
</dbReference>